<name>A0A413CYY1_9FIRM</name>
<evidence type="ECO:0000313" key="4">
    <source>
        <dbReference type="Proteomes" id="UP000284651"/>
    </source>
</evidence>
<evidence type="ECO:0000313" key="3">
    <source>
        <dbReference type="EMBL" id="RGW76739.1"/>
    </source>
</evidence>
<organism evidence="3 4">
    <name type="scientific">Holdemanella biformis</name>
    <dbReference type="NCBI Taxonomy" id="1735"/>
    <lineage>
        <taxon>Bacteria</taxon>
        <taxon>Bacillati</taxon>
        <taxon>Bacillota</taxon>
        <taxon>Erysipelotrichia</taxon>
        <taxon>Erysipelotrichales</taxon>
        <taxon>Erysipelotrichaceae</taxon>
        <taxon>Holdemanella</taxon>
    </lineage>
</organism>
<dbReference type="Gene3D" id="3.40.50.300">
    <property type="entry name" value="P-loop containing nucleotide triphosphate hydrolases"/>
    <property type="match status" value="1"/>
</dbReference>
<dbReference type="Pfam" id="PF13173">
    <property type="entry name" value="AAA_14"/>
    <property type="match status" value="1"/>
</dbReference>
<dbReference type="PANTHER" id="PTHR33295:SF7">
    <property type="entry name" value="ATPASE"/>
    <property type="match status" value="1"/>
</dbReference>
<sequence length="438" mass="51280">MFKRKIESYLETYLNSDEERILCVDGARQVGKSFIIRALAKKYYTNYVEVNMIDDYAGDKLFADVKNKDEFYLQLSILHGDKLKERENTIVFLDEIQVYPHLLTMLKSLRYDNRFKYICSGSLLGVTLHKTTSIPMGSILEKEMYPMDFEEFLWACGVGNEFISYMKQCYETKASLTESMHNKILNLFKTYLYVGGLPDAIKAYVETKNIYNIREVQTLTHKYYREDAGKYDEDNRLVIQKMYDYIPSNIENKVKRIQFTKIENQPNARFKNYEHEFEYLISSGIALPVSAIAEPSFPLIQSSKKNLIKLYMNDVGLFTNILYSYNVNAILKDEVKVNLGAVYETVVTQELKAHGHNLYYYDRRKVGEVDYLIDDYSTLSVVPIEIKSGRDGYEFSALKKVIALQENRIQKGYVFSNDRVVKEENNIVYMPIYYIMFM</sequence>
<feature type="domain" description="AAA" evidence="1">
    <location>
        <begin position="19"/>
        <end position="153"/>
    </location>
</feature>
<gene>
    <name evidence="3" type="ORF">DWV56_01265</name>
</gene>
<dbReference type="AlphaFoldDB" id="A0A413CYY1"/>
<evidence type="ECO:0000259" key="1">
    <source>
        <dbReference type="Pfam" id="PF13173"/>
    </source>
</evidence>
<dbReference type="RefSeq" id="WP_118356647.1">
    <property type="nucleotide sequence ID" value="NZ_QSAT01000002.1"/>
</dbReference>
<protein>
    <submittedName>
        <fullName evidence="3">DUF4143 domain-containing protein</fullName>
    </submittedName>
</protein>
<dbReference type="InterPro" id="IPR027417">
    <property type="entry name" value="P-loop_NTPase"/>
</dbReference>
<dbReference type="InterPro" id="IPR041682">
    <property type="entry name" value="AAA_14"/>
</dbReference>
<evidence type="ECO:0000259" key="2">
    <source>
        <dbReference type="Pfam" id="PF13635"/>
    </source>
</evidence>
<feature type="domain" description="DUF4143" evidence="2">
    <location>
        <begin position="227"/>
        <end position="389"/>
    </location>
</feature>
<dbReference type="Proteomes" id="UP000284651">
    <property type="component" value="Unassembled WGS sequence"/>
</dbReference>
<proteinExistence type="predicted"/>
<dbReference type="Pfam" id="PF13635">
    <property type="entry name" value="DUF4143"/>
    <property type="match status" value="1"/>
</dbReference>
<dbReference type="InterPro" id="IPR025420">
    <property type="entry name" value="DUF4143"/>
</dbReference>
<comment type="caution">
    <text evidence="3">The sequence shown here is derived from an EMBL/GenBank/DDBJ whole genome shotgun (WGS) entry which is preliminary data.</text>
</comment>
<dbReference type="EMBL" id="QSAT01000002">
    <property type="protein sequence ID" value="RGW76739.1"/>
    <property type="molecule type" value="Genomic_DNA"/>
</dbReference>
<dbReference type="PANTHER" id="PTHR33295">
    <property type="entry name" value="ATPASE"/>
    <property type="match status" value="1"/>
</dbReference>
<dbReference type="SUPFAM" id="SSF52540">
    <property type="entry name" value="P-loop containing nucleoside triphosphate hydrolases"/>
    <property type="match status" value="1"/>
</dbReference>
<reference evidence="3 4" key="1">
    <citation type="submission" date="2018-08" db="EMBL/GenBank/DDBJ databases">
        <title>A genome reference for cultivated species of the human gut microbiota.</title>
        <authorList>
            <person name="Zou Y."/>
            <person name="Xue W."/>
            <person name="Luo G."/>
        </authorList>
    </citation>
    <scope>NUCLEOTIDE SEQUENCE [LARGE SCALE GENOMIC DNA]</scope>
    <source>
        <strain evidence="3 4">AF10-31</strain>
    </source>
</reference>
<accession>A0A413CYY1</accession>